<dbReference type="GO" id="GO:0006508">
    <property type="term" value="P:proteolysis"/>
    <property type="evidence" value="ECO:0007669"/>
    <property type="project" value="UniProtKB-KW"/>
</dbReference>
<organism evidence="3 4">
    <name type="scientific">Pseudochrobactrum asaccharolyticum</name>
    <dbReference type="NCBI Taxonomy" id="354351"/>
    <lineage>
        <taxon>Bacteria</taxon>
        <taxon>Pseudomonadati</taxon>
        <taxon>Pseudomonadota</taxon>
        <taxon>Alphaproteobacteria</taxon>
        <taxon>Hyphomicrobiales</taxon>
        <taxon>Brucellaceae</taxon>
        <taxon>Pseudochrobactrum</taxon>
    </lineage>
</organism>
<dbReference type="AlphaFoldDB" id="A0A366DW26"/>
<dbReference type="GO" id="GO:0004252">
    <property type="term" value="F:serine-type endopeptidase activity"/>
    <property type="evidence" value="ECO:0007669"/>
    <property type="project" value="InterPro"/>
</dbReference>
<reference evidence="3 4" key="1">
    <citation type="submission" date="2018-06" db="EMBL/GenBank/DDBJ databases">
        <title>Genomic Encyclopedia of Type Strains, Phase IV (KMG-IV): sequencing the most valuable type-strain genomes for metagenomic binning, comparative biology and taxonomic classification.</title>
        <authorList>
            <person name="Goeker M."/>
        </authorList>
    </citation>
    <scope>NUCLEOTIDE SEQUENCE [LARGE SCALE GENOMIC DNA]</scope>
    <source>
        <strain evidence="3 4">DSM 25619</strain>
    </source>
</reference>
<dbReference type="Pfam" id="PF00574">
    <property type="entry name" value="CLP_protease"/>
    <property type="match status" value="1"/>
</dbReference>
<dbReference type="InterPro" id="IPR001907">
    <property type="entry name" value="ClpP"/>
</dbReference>
<evidence type="ECO:0000256" key="2">
    <source>
        <dbReference type="SAM" id="SignalP"/>
    </source>
</evidence>
<proteinExistence type="inferred from homology"/>
<dbReference type="PRINTS" id="PR00127">
    <property type="entry name" value="CLPPROTEASEP"/>
</dbReference>
<keyword evidence="4" id="KW-1185">Reference proteome</keyword>
<sequence length="228" mass="25437">MKKYQRVLQVTALFLITGTTAQAELKNTMPQDEKVLENATEAKIYFTAGVNTKSVSELIQAIDSLNTNYKKLENIYLYISSYGGDMDSGYAGYWAVKSSHIPITTVNLSTVMSSATMIFCGAKDRQSRRGGRFIMHPPSITPQQGAFQPDHFMTAGRDLKGYIEQFTEVYKECSRYSDAEISTLLSSENDRKFLLPDEAKEKGIISDVAAQIITAPIAYYITDDDKSD</sequence>
<dbReference type="Proteomes" id="UP000252893">
    <property type="component" value="Unassembled WGS sequence"/>
</dbReference>
<dbReference type="EMBL" id="QNRH01000005">
    <property type="protein sequence ID" value="RBO93398.1"/>
    <property type="molecule type" value="Genomic_DNA"/>
</dbReference>
<dbReference type="Gene3D" id="3.90.226.10">
    <property type="entry name" value="2-enoyl-CoA Hydratase, Chain A, domain 1"/>
    <property type="match status" value="1"/>
</dbReference>
<feature type="signal peptide" evidence="2">
    <location>
        <begin position="1"/>
        <end position="23"/>
    </location>
</feature>
<dbReference type="InterPro" id="IPR023562">
    <property type="entry name" value="ClpP/TepA"/>
</dbReference>
<evidence type="ECO:0000256" key="1">
    <source>
        <dbReference type="ARBA" id="ARBA00007039"/>
    </source>
</evidence>
<protein>
    <submittedName>
        <fullName evidence="3">ATP-dependent Clp protease protease subunit</fullName>
    </submittedName>
</protein>
<gene>
    <name evidence="3" type="ORF">DFR47_105115</name>
</gene>
<keyword evidence="3" id="KW-0378">Hydrolase</keyword>
<accession>A0A366DW26</accession>
<feature type="chain" id="PRO_5016842206" evidence="2">
    <location>
        <begin position="24"/>
        <end position="228"/>
    </location>
</feature>
<evidence type="ECO:0000313" key="4">
    <source>
        <dbReference type="Proteomes" id="UP000252893"/>
    </source>
</evidence>
<comment type="caution">
    <text evidence="3">The sequence shown here is derived from an EMBL/GenBank/DDBJ whole genome shotgun (WGS) entry which is preliminary data.</text>
</comment>
<dbReference type="RefSeq" id="WP_113945121.1">
    <property type="nucleotide sequence ID" value="NZ_JBHEEG010000006.1"/>
</dbReference>
<dbReference type="GO" id="GO:0004176">
    <property type="term" value="F:ATP-dependent peptidase activity"/>
    <property type="evidence" value="ECO:0007669"/>
    <property type="project" value="InterPro"/>
</dbReference>
<dbReference type="InterPro" id="IPR029045">
    <property type="entry name" value="ClpP/crotonase-like_dom_sf"/>
</dbReference>
<evidence type="ECO:0000313" key="3">
    <source>
        <dbReference type="EMBL" id="RBO93398.1"/>
    </source>
</evidence>
<keyword evidence="3" id="KW-0645">Protease</keyword>
<name>A0A366DW26_9HYPH</name>
<dbReference type="OrthoDB" id="9082001at2"/>
<keyword evidence="2" id="KW-0732">Signal</keyword>
<dbReference type="SUPFAM" id="SSF52096">
    <property type="entry name" value="ClpP/crotonase"/>
    <property type="match status" value="1"/>
</dbReference>
<comment type="similarity">
    <text evidence="1">Belongs to the peptidase S14 family.</text>
</comment>